<evidence type="ECO:0000256" key="3">
    <source>
        <dbReference type="ARBA" id="ARBA00022450"/>
    </source>
</evidence>
<feature type="domain" description="Carrier" evidence="7">
    <location>
        <begin position="1438"/>
        <end position="1512"/>
    </location>
</feature>
<dbReference type="InterPro" id="IPR049551">
    <property type="entry name" value="PKS_DH_C"/>
</dbReference>
<dbReference type="GO" id="GO:0006633">
    <property type="term" value="P:fatty acid biosynthetic process"/>
    <property type="evidence" value="ECO:0007669"/>
    <property type="project" value="TreeGrafter"/>
</dbReference>
<dbReference type="Pfam" id="PF00550">
    <property type="entry name" value="PP-binding"/>
    <property type="match status" value="1"/>
</dbReference>
<dbReference type="SUPFAM" id="SSF47336">
    <property type="entry name" value="ACP-like"/>
    <property type="match status" value="1"/>
</dbReference>
<dbReference type="CDD" id="cd00833">
    <property type="entry name" value="PKS"/>
    <property type="match status" value="1"/>
</dbReference>
<dbReference type="Gene3D" id="3.10.129.110">
    <property type="entry name" value="Polyketide synthase dehydratase"/>
    <property type="match status" value="1"/>
</dbReference>
<evidence type="ECO:0000256" key="2">
    <source>
        <dbReference type="ARBA" id="ARBA00004789"/>
    </source>
</evidence>
<accession>A0A2Z4MPX6</accession>
<dbReference type="RefSeq" id="WP_053079641.1">
    <property type="nucleotide sequence ID" value="NZ_CP030117.1"/>
</dbReference>
<dbReference type="PROSITE" id="PS52019">
    <property type="entry name" value="PKS_MFAS_DH"/>
    <property type="match status" value="1"/>
</dbReference>
<dbReference type="Gene3D" id="3.40.50.720">
    <property type="entry name" value="NAD(P)-binding Rossmann-like Domain"/>
    <property type="match status" value="1"/>
</dbReference>
<dbReference type="Pfam" id="PF16197">
    <property type="entry name" value="KAsynt_C_assoc"/>
    <property type="match status" value="1"/>
</dbReference>
<name>A0A2Z4MPX6_BREBE</name>
<dbReference type="PROSITE" id="PS50075">
    <property type="entry name" value="CARRIER"/>
    <property type="match status" value="1"/>
</dbReference>
<dbReference type="InterPro" id="IPR050091">
    <property type="entry name" value="PKS_NRPS_Biosynth_Enz"/>
</dbReference>
<dbReference type="SMART" id="SM00826">
    <property type="entry name" value="PKS_DH"/>
    <property type="match status" value="1"/>
</dbReference>
<protein>
    <submittedName>
        <fullName evidence="10">SDR family NAD(P)-dependent oxidoreductase</fullName>
    </submittedName>
</protein>
<dbReference type="InterPro" id="IPR014031">
    <property type="entry name" value="Ketoacyl_synth_C"/>
</dbReference>
<dbReference type="Gene3D" id="1.10.1240.100">
    <property type="match status" value="1"/>
</dbReference>
<dbReference type="Pfam" id="PF08659">
    <property type="entry name" value="KR"/>
    <property type="match status" value="1"/>
</dbReference>
<dbReference type="GO" id="GO:0005886">
    <property type="term" value="C:plasma membrane"/>
    <property type="evidence" value="ECO:0007669"/>
    <property type="project" value="TreeGrafter"/>
</dbReference>
<proteinExistence type="predicted"/>
<dbReference type="Pfam" id="PF00109">
    <property type="entry name" value="ketoacyl-synt"/>
    <property type="match status" value="1"/>
</dbReference>
<dbReference type="GO" id="GO:0005737">
    <property type="term" value="C:cytoplasm"/>
    <property type="evidence" value="ECO:0007669"/>
    <property type="project" value="TreeGrafter"/>
</dbReference>
<evidence type="ECO:0000259" key="9">
    <source>
        <dbReference type="PROSITE" id="PS52019"/>
    </source>
</evidence>
<keyword evidence="5" id="KW-0808">Transferase</keyword>
<dbReference type="Pfam" id="PF21089">
    <property type="entry name" value="PKS_DH_N"/>
    <property type="match status" value="1"/>
</dbReference>
<dbReference type="FunFam" id="3.40.47.10:FF:000019">
    <property type="entry name" value="Polyketide synthase type I"/>
    <property type="match status" value="1"/>
</dbReference>
<dbReference type="InterPro" id="IPR014030">
    <property type="entry name" value="Ketoacyl_synth_N"/>
</dbReference>
<evidence type="ECO:0000259" key="7">
    <source>
        <dbReference type="PROSITE" id="PS50075"/>
    </source>
</evidence>
<dbReference type="SUPFAM" id="SSF51735">
    <property type="entry name" value="NAD(P)-binding Rossmann-fold domains"/>
    <property type="match status" value="2"/>
</dbReference>
<evidence type="ECO:0000256" key="5">
    <source>
        <dbReference type="ARBA" id="ARBA00022679"/>
    </source>
</evidence>
<dbReference type="InterPro" id="IPR057326">
    <property type="entry name" value="KR_dom"/>
</dbReference>
<dbReference type="Gene3D" id="1.10.1200.10">
    <property type="entry name" value="ACP-like"/>
    <property type="match status" value="1"/>
</dbReference>
<comment type="function">
    <text evidence="1">Involved in some intermediate steps for the synthesis of the antibiotic polyketide bacillaene which is involved in secondary metabolism.</text>
</comment>
<dbReference type="Proteomes" id="UP000036061">
    <property type="component" value="Chromosome"/>
</dbReference>
<dbReference type="GO" id="GO:0071770">
    <property type="term" value="P:DIM/DIP cell wall layer assembly"/>
    <property type="evidence" value="ECO:0007669"/>
    <property type="project" value="TreeGrafter"/>
</dbReference>
<dbReference type="EMBL" id="CP030117">
    <property type="protein sequence ID" value="AWX58473.1"/>
    <property type="molecule type" value="Genomic_DNA"/>
</dbReference>
<dbReference type="SMART" id="SM00825">
    <property type="entry name" value="PKS_KS"/>
    <property type="match status" value="1"/>
</dbReference>
<gene>
    <name evidence="10" type="ORF">AB432_027040</name>
</gene>
<evidence type="ECO:0000256" key="1">
    <source>
        <dbReference type="ARBA" id="ARBA00003299"/>
    </source>
</evidence>
<dbReference type="SMART" id="SM00822">
    <property type="entry name" value="PKS_KR"/>
    <property type="match status" value="1"/>
</dbReference>
<sequence>MGDIAIIGMSCRLPGARNYHEYWSNLIEGRSSIREIPKERWDWRDYWGDPKVEYAKTNSKWGGFIDDVDAFDAAFFGISAREAEVMDPQQRMMLELSWSCLEDAGIVPSTLSGSKTGVYIGVFNLDYKELQERPSSLIEAHYSTGTAATVIANRISHFMNLRGPSLSVDSSCSSSLQAIHLAVQSLQTGECSMALAGGVSLILTPTRHISFSRTGMLSPTGSCKTFDDNADGYVRSEGAGLILLKPLALAEKDGDLIYGVIKGSAVNHVGKTHTLTYPNAQAQAEVIEEAFRKAGLTPDQVNYMEAHGTGTPKGDPIEFQGLTLAFQKLEAEMDKPLSHRYCGIGSAKTSIGHAESAAGIAGVIKVLLSMKHKTLPGLQNFKTLNHRVELTGTPFYMVDRPREWEPLLDHNQQPLPRRAGVSSFGFGGTNAHVLIEEAPQRPSRKMAQHGLPCHLFCFSAKSEKSLLLSLETLVAWLDSEGSECEAADLSAALLLRKQHFGIRTAIAAQSVEELKGRLKELLSDREEAQQFLKQEASKIEKTKSALFQELAGLLIRELSECVNDTQKYREKISALAELYVKGYDFDAWALFEGMDLNRLRLPAYAFTKDRYWITGSTPESAIVPTSGSGGIGELHPVLHRNTSDFAGVRYTSVFTGEEFFLAHHVVAGKRVLPGVVYLEMVREAAEQAGRKWLGERKRIVLNRVVWSQPVIVTDSSVEVHVSLSVQNDDSCSFQVYSVSGELEQDRVLHCEGYVSFRSADPATRKQQIQDFLKSGRTPVPSLVCYERMRGMGLHYGPAHQGIEQLYQMDGFIAAKLLLPEPISDTRNHFVLHPSMMDAALQTAVYSYSNAGQTTVGESNKPLLPFTLRELEIIRPCASAAWAIVSQEDAEDSKKAKRLRIDVCDEDGSVCVSIKGFVLRPLEGGFAGGVSVPAKPEASKAYAGLMVPLWDPITPAARKTDAPKLRTVIAGGSAASRDKIWRVIPNAQDVELQVEDDLEVLARKLGQCGEIGHFVWIAPDDSIESAESDAMLAAQHEGVLFLFRIIKVLLMLGYGAKPLKWSVITFQTVQVFQKETIQPAHASLHGLIGSMAKEYPNWSVSFADLEREDAWPIEELIALPPDDRGDVWAYRSREWYRQKMIPAQIPKPEGTSYRKGGVYAVIGGTGGIGEAWSEYMIRQYQANIVWIGRREIDAGIQEKIDRLSKLGPSPCYIQADAKDGKALKLAYESIKSSYGQIHGVIHSAIVLLDQSLANMSEERFAAGLTAKVDVSVRIVQAFGKEPLDFVLFFSSMNSFAKPGGQSNYAAGCTFKDAFAQRLAMEWPCKVKVINWGYWGGTGIVSSEHYQKRMAQAGVGSIEPEEAMDALETLLAGPFDQMMLIKTTKPYPLIDMKHDEWIANYPEQLSSNIQRLISERKRRSASEQEYPVAASSVSVDETADPVLTYLSGLAAEWLQVDFGEIGVDTRLEEYGVDAVVLNEMLTSVNQQYDIDLQPAELSAQASLRQIGSYVREAIRIGADKS</sequence>
<dbReference type="PROSITE" id="PS52004">
    <property type="entry name" value="KS3_2"/>
    <property type="match status" value="1"/>
</dbReference>
<keyword evidence="4" id="KW-0597">Phosphoprotein</keyword>
<dbReference type="GO" id="GO:0004312">
    <property type="term" value="F:fatty acid synthase activity"/>
    <property type="evidence" value="ECO:0007669"/>
    <property type="project" value="TreeGrafter"/>
</dbReference>
<dbReference type="SUPFAM" id="SSF53901">
    <property type="entry name" value="Thiolase-like"/>
    <property type="match status" value="1"/>
</dbReference>
<dbReference type="PANTHER" id="PTHR43775">
    <property type="entry name" value="FATTY ACID SYNTHASE"/>
    <property type="match status" value="1"/>
</dbReference>
<evidence type="ECO:0000256" key="4">
    <source>
        <dbReference type="ARBA" id="ARBA00022553"/>
    </source>
</evidence>
<dbReference type="InterPro" id="IPR020807">
    <property type="entry name" value="PKS_DH"/>
</dbReference>
<dbReference type="Gene3D" id="3.40.47.10">
    <property type="match status" value="1"/>
</dbReference>
<evidence type="ECO:0000313" key="11">
    <source>
        <dbReference type="Proteomes" id="UP000036061"/>
    </source>
</evidence>
<dbReference type="InterPro" id="IPR036291">
    <property type="entry name" value="NAD(P)-bd_dom_sf"/>
</dbReference>
<feature type="domain" description="Ketosynthase family 3 (KS3)" evidence="8">
    <location>
        <begin position="1"/>
        <end position="437"/>
    </location>
</feature>
<feature type="region of interest" description="N-terminal hotdog fold" evidence="6">
    <location>
        <begin position="635"/>
        <end position="761"/>
    </location>
</feature>
<evidence type="ECO:0000256" key="6">
    <source>
        <dbReference type="PROSITE-ProRule" id="PRU01363"/>
    </source>
</evidence>
<dbReference type="InterPro" id="IPR049900">
    <property type="entry name" value="PKS_mFAS_DH"/>
</dbReference>
<organism evidence="10 11">
    <name type="scientific">Brevibacillus brevis</name>
    <name type="common">Bacillus brevis</name>
    <dbReference type="NCBI Taxonomy" id="1393"/>
    <lineage>
        <taxon>Bacteria</taxon>
        <taxon>Bacillati</taxon>
        <taxon>Bacillota</taxon>
        <taxon>Bacilli</taxon>
        <taxon>Bacillales</taxon>
        <taxon>Paenibacillaceae</taxon>
        <taxon>Brevibacillus</taxon>
    </lineage>
</organism>
<evidence type="ECO:0000313" key="10">
    <source>
        <dbReference type="EMBL" id="AWX58473.1"/>
    </source>
</evidence>
<dbReference type="Pfam" id="PF02801">
    <property type="entry name" value="Ketoacyl-synt_C"/>
    <property type="match status" value="1"/>
</dbReference>
<dbReference type="InterPro" id="IPR036736">
    <property type="entry name" value="ACP-like_sf"/>
</dbReference>
<feature type="active site" description="Proton donor; for dehydratase activity" evidence="6">
    <location>
        <position position="837"/>
    </location>
</feature>
<dbReference type="Pfam" id="PF14765">
    <property type="entry name" value="PS-DH"/>
    <property type="match status" value="1"/>
</dbReference>
<dbReference type="InterPro" id="IPR013968">
    <property type="entry name" value="PKS_KR"/>
</dbReference>
<feature type="active site" description="Proton acceptor; for dehydratase activity" evidence="6">
    <location>
        <position position="664"/>
    </location>
</feature>
<evidence type="ECO:0000259" key="8">
    <source>
        <dbReference type="PROSITE" id="PS52004"/>
    </source>
</evidence>
<comment type="pathway">
    <text evidence="2">Antibiotic biosynthesis; bacillaene biosynthesis.</text>
</comment>
<dbReference type="InterPro" id="IPR020841">
    <property type="entry name" value="PKS_Beta-ketoAc_synthase_dom"/>
</dbReference>
<dbReference type="CDD" id="cd08953">
    <property type="entry name" value="KR_2_SDR_x"/>
    <property type="match status" value="1"/>
</dbReference>
<keyword evidence="3" id="KW-0596">Phosphopantetheine</keyword>
<feature type="region of interest" description="C-terminal hotdog fold" evidence="6">
    <location>
        <begin position="776"/>
        <end position="927"/>
    </location>
</feature>
<reference evidence="10 11" key="1">
    <citation type="journal article" date="2015" name="Genome Announc.">
        <title>Draft Genome Sequence of Brevibacillus brevis DZQ7, a Plant Growth-Promoting Rhizobacterium with Broad-Spectrum Antimicrobial Activity.</title>
        <authorList>
            <person name="Hou Q."/>
            <person name="Wang C."/>
            <person name="Hou X."/>
            <person name="Xia Z."/>
            <person name="Ye J."/>
            <person name="Liu K."/>
            <person name="Liu H."/>
            <person name="Wang J."/>
            <person name="Guo H."/>
            <person name="Yu X."/>
            <person name="Yang Y."/>
            <person name="Du B."/>
            <person name="Ding Y."/>
        </authorList>
    </citation>
    <scope>NUCLEOTIDE SEQUENCE [LARGE SCALE GENOMIC DNA]</scope>
    <source>
        <strain evidence="10 11">DZQ7</strain>
    </source>
</reference>
<dbReference type="InterPro" id="IPR049552">
    <property type="entry name" value="PKS_DH_N"/>
</dbReference>
<dbReference type="InterPro" id="IPR042104">
    <property type="entry name" value="PKS_dehydratase_sf"/>
</dbReference>
<dbReference type="InterPro" id="IPR016039">
    <property type="entry name" value="Thiolase-like"/>
</dbReference>
<feature type="domain" description="PKS/mFAS DH" evidence="9">
    <location>
        <begin position="635"/>
        <end position="927"/>
    </location>
</feature>
<dbReference type="PANTHER" id="PTHR43775:SF37">
    <property type="entry name" value="SI:DKEY-61P9.11"/>
    <property type="match status" value="1"/>
</dbReference>
<dbReference type="InterPro" id="IPR032821">
    <property type="entry name" value="PKS_assoc"/>
</dbReference>
<dbReference type="InterPro" id="IPR009081">
    <property type="entry name" value="PP-bd_ACP"/>
</dbReference>